<dbReference type="RefSeq" id="XP_005717662.1">
    <property type="nucleotide sequence ID" value="XM_005717605.1"/>
</dbReference>
<accession>R7QJY6</accession>
<name>R7QJY6_CHOCR</name>
<dbReference type="Gramene" id="CDF37791">
    <property type="protein sequence ID" value="CDF37791"/>
    <property type="gene ID" value="CHC_T00005719001"/>
</dbReference>
<dbReference type="STRING" id="2769.R7QJY6"/>
<feature type="compositionally biased region" description="Basic and acidic residues" evidence="1">
    <location>
        <begin position="162"/>
        <end position="176"/>
    </location>
</feature>
<dbReference type="Proteomes" id="UP000012073">
    <property type="component" value="Unassembled WGS sequence"/>
</dbReference>
<feature type="region of interest" description="Disordered" evidence="1">
    <location>
        <begin position="1"/>
        <end position="176"/>
    </location>
</feature>
<protein>
    <submittedName>
        <fullName evidence="2">Uncharacterized protein</fullName>
    </submittedName>
</protein>
<keyword evidence="3" id="KW-1185">Reference proteome</keyword>
<evidence type="ECO:0000313" key="3">
    <source>
        <dbReference type="Proteomes" id="UP000012073"/>
    </source>
</evidence>
<feature type="compositionally biased region" description="Polar residues" evidence="1">
    <location>
        <begin position="127"/>
        <end position="161"/>
    </location>
</feature>
<sequence>MNRERTRDRERDPERYRERGRERNRDTGRSRDRDRDRSRERTRDRSRERTRDRSRERTSERIRDKERDRERDRSSRDRERTAERPLQRKSKSDTDGESNRSARGSDRDKNRRGKDAERSPVKERTSKVQIPSSRPTGVPLSVSTPDSSANGSQGRRNTSETVAKELSSRDKPRLPRAEYSSALAKSKELKTAFDTASDMCTASLAKKDYDTFEKTAILAFRHGFQWALARETLFRLNERELRTHRSKFPQAKRDILDYYRFLTKSFATPKIAELEKQDRRAAAAFLKRGVQKVYLRMFAMQRLFEVRKYESEAQDAVKEAIESNRANGVTRGKQLSTTHLSNLKLITTDYGNAMQILEHIIADTGQGCEEAGSECMVQ</sequence>
<evidence type="ECO:0000256" key="1">
    <source>
        <dbReference type="SAM" id="MobiDB-lite"/>
    </source>
</evidence>
<dbReference type="AlphaFoldDB" id="R7QJY6"/>
<evidence type="ECO:0000313" key="2">
    <source>
        <dbReference type="EMBL" id="CDF37791.1"/>
    </source>
</evidence>
<feature type="compositionally biased region" description="Basic and acidic residues" evidence="1">
    <location>
        <begin position="1"/>
        <end position="126"/>
    </location>
</feature>
<gene>
    <name evidence="2" type="ORF">CHC_T00005719001</name>
</gene>
<proteinExistence type="predicted"/>
<organism evidence="2 3">
    <name type="scientific">Chondrus crispus</name>
    <name type="common">Carrageen Irish moss</name>
    <name type="synonym">Polymorpha crispa</name>
    <dbReference type="NCBI Taxonomy" id="2769"/>
    <lineage>
        <taxon>Eukaryota</taxon>
        <taxon>Rhodophyta</taxon>
        <taxon>Florideophyceae</taxon>
        <taxon>Rhodymeniophycidae</taxon>
        <taxon>Gigartinales</taxon>
        <taxon>Gigartinaceae</taxon>
        <taxon>Chondrus</taxon>
    </lineage>
</organism>
<dbReference type="EMBL" id="HG001871">
    <property type="protein sequence ID" value="CDF37791.1"/>
    <property type="molecule type" value="Genomic_DNA"/>
</dbReference>
<dbReference type="GeneID" id="17325379"/>
<reference evidence="3" key="1">
    <citation type="journal article" date="2013" name="Proc. Natl. Acad. Sci. U.S.A.">
        <title>Genome structure and metabolic features in the red seaweed Chondrus crispus shed light on evolution of the Archaeplastida.</title>
        <authorList>
            <person name="Collen J."/>
            <person name="Porcel B."/>
            <person name="Carre W."/>
            <person name="Ball S.G."/>
            <person name="Chaparro C."/>
            <person name="Tonon T."/>
            <person name="Barbeyron T."/>
            <person name="Michel G."/>
            <person name="Noel B."/>
            <person name="Valentin K."/>
            <person name="Elias M."/>
            <person name="Artiguenave F."/>
            <person name="Arun A."/>
            <person name="Aury J.M."/>
            <person name="Barbosa-Neto J.F."/>
            <person name="Bothwell J.H."/>
            <person name="Bouget F.Y."/>
            <person name="Brillet L."/>
            <person name="Cabello-Hurtado F."/>
            <person name="Capella-Gutierrez S."/>
            <person name="Charrier B."/>
            <person name="Cladiere L."/>
            <person name="Cock J.M."/>
            <person name="Coelho S.M."/>
            <person name="Colleoni C."/>
            <person name="Czjzek M."/>
            <person name="Da Silva C."/>
            <person name="Delage L."/>
            <person name="Denoeud F."/>
            <person name="Deschamps P."/>
            <person name="Dittami S.M."/>
            <person name="Gabaldon T."/>
            <person name="Gachon C.M."/>
            <person name="Groisillier A."/>
            <person name="Herve C."/>
            <person name="Jabbari K."/>
            <person name="Katinka M."/>
            <person name="Kloareg B."/>
            <person name="Kowalczyk N."/>
            <person name="Labadie K."/>
            <person name="Leblanc C."/>
            <person name="Lopez P.J."/>
            <person name="McLachlan D.H."/>
            <person name="Meslet-Cladiere L."/>
            <person name="Moustafa A."/>
            <person name="Nehr Z."/>
            <person name="Nyvall Collen P."/>
            <person name="Panaud O."/>
            <person name="Partensky F."/>
            <person name="Poulain J."/>
            <person name="Rensing S.A."/>
            <person name="Rousvoal S."/>
            <person name="Samson G."/>
            <person name="Symeonidi A."/>
            <person name="Weissenbach J."/>
            <person name="Zambounis A."/>
            <person name="Wincker P."/>
            <person name="Boyen C."/>
        </authorList>
    </citation>
    <scope>NUCLEOTIDE SEQUENCE [LARGE SCALE GENOMIC DNA]</scope>
    <source>
        <strain evidence="3">cv. Stackhouse</strain>
    </source>
</reference>
<dbReference type="KEGG" id="ccp:CHC_T00005719001"/>